<proteinExistence type="predicted"/>
<dbReference type="Proteomes" id="UP001419268">
    <property type="component" value="Unassembled WGS sequence"/>
</dbReference>
<comment type="caution">
    <text evidence="2">The sequence shown here is derived from an EMBL/GenBank/DDBJ whole genome shotgun (WGS) entry which is preliminary data.</text>
</comment>
<organism evidence="2 3">
    <name type="scientific">Stephania cephalantha</name>
    <dbReference type="NCBI Taxonomy" id="152367"/>
    <lineage>
        <taxon>Eukaryota</taxon>
        <taxon>Viridiplantae</taxon>
        <taxon>Streptophyta</taxon>
        <taxon>Embryophyta</taxon>
        <taxon>Tracheophyta</taxon>
        <taxon>Spermatophyta</taxon>
        <taxon>Magnoliopsida</taxon>
        <taxon>Ranunculales</taxon>
        <taxon>Menispermaceae</taxon>
        <taxon>Menispermoideae</taxon>
        <taxon>Cissampelideae</taxon>
        <taxon>Stephania</taxon>
    </lineage>
</organism>
<name>A0AAP0JGP6_9MAGN</name>
<sequence length="59" mass="6645">MRELLEGIDCKGLQRVTSRWLSGKRSYTKTRRGGGSETSGLARHQHNNEGETFPLSKLL</sequence>
<evidence type="ECO:0000313" key="2">
    <source>
        <dbReference type="EMBL" id="KAK9132675.1"/>
    </source>
</evidence>
<evidence type="ECO:0000313" key="3">
    <source>
        <dbReference type="Proteomes" id="UP001419268"/>
    </source>
</evidence>
<evidence type="ECO:0000256" key="1">
    <source>
        <dbReference type="SAM" id="MobiDB-lite"/>
    </source>
</evidence>
<reference evidence="2 3" key="1">
    <citation type="submission" date="2024-01" db="EMBL/GenBank/DDBJ databases">
        <title>Genome assemblies of Stephania.</title>
        <authorList>
            <person name="Yang L."/>
        </authorList>
    </citation>
    <scope>NUCLEOTIDE SEQUENCE [LARGE SCALE GENOMIC DNA]</scope>
    <source>
        <strain evidence="2">JXDWG</strain>
        <tissue evidence="2">Leaf</tissue>
    </source>
</reference>
<dbReference type="AlphaFoldDB" id="A0AAP0JGP6"/>
<keyword evidence="3" id="KW-1185">Reference proteome</keyword>
<protein>
    <submittedName>
        <fullName evidence="2">Uncharacterized protein</fullName>
    </submittedName>
</protein>
<feature type="region of interest" description="Disordered" evidence="1">
    <location>
        <begin position="24"/>
        <end position="59"/>
    </location>
</feature>
<gene>
    <name evidence="2" type="ORF">Scep_012203</name>
</gene>
<dbReference type="EMBL" id="JBBNAG010000005">
    <property type="protein sequence ID" value="KAK9132675.1"/>
    <property type="molecule type" value="Genomic_DNA"/>
</dbReference>
<accession>A0AAP0JGP6</accession>